<gene>
    <name evidence="4" type="primary">fliE</name>
    <name evidence="6" type="ORF">EDD75_2030</name>
</gene>
<dbReference type="NCBIfam" id="TIGR00205">
    <property type="entry name" value="fliE"/>
    <property type="match status" value="1"/>
</dbReference>
<dbReference type="GO" id="GO:0009425">
    <property type="term" value="C:bacterial-type flagellum basal body"/>
    <property type="evidence" value="ECO:0007669"/>
    <property type="project" value="UniProtKB-SubCell"/>
</dbReference>
<comment type="subcellular location">
    <subcellularLocation>
        <location evidence="1 4">Bacterial flagellum basal body</location>
    </subcellularLocation>
</comment>
<dbReference type="OrthoDB" id="9812413at2"/>
<accession>A0A3N5ADF9</accession>
<keyword evidence="6" id="KW-0282">Flagellum</keyword>
<dbReference type="HAMAP" id="MF_00724">
    <property type="entry name" value="FliE"/>
    <property type="match status" value="1"/>
</dbReference>
<dbReference type="GO" id="GO:0005198">
    <property type="term" value="F:structural molecule activity"/>
    <property type="evidence" value="ECO:0007669"/>
    <property type="project" value="UniProtKB-UniRule"/>
</dbReference>
<dbReference type="Pfam" id="PF02049">
    <property type="entry name" value="FliE"/>
    <property type="match status" value="1"/>
</dbReference>
<evidence type="ECO:0000256" key="2">
    <source>
        <dbReference type="ARBA" id="ARBA00009272"/>
    </source>
</evidence>
<dbReference type="EMBL" id="RKRE01000003">
    <property type="protein sequence ID" value="RPF42916.1"/>
    <property type="molecule type" value="Genomic_DNA"/>
</dbReference>
<evidence type="ECO:0000256" key="3">
    <source>
        <dbReference type="ARBA" id="ARBA00023143"/>
    </source>
</evidence>
<dbReference type="AlphaFoldDB" id="A0A3N5ADF9"/>
<dbReference type="PANTHER" id="PTHR34653">
    <property type="match status" value="1"/>
</dbReference>
<sequence>MEITRVGALPVAPEAQAERTGSGSFGELLNRMLNEVNEAQGNADKAIKGFLTGEVQDVHQVVLATEEARLMLELAVQVRNKIIEAYQEISRMQI</sequence>
<protein>
    <recommendedName>
        <fullName evidence="4 5">Flagellar hook-basal body complex protein FliE</fullName>
    </recommendedName>
</protein>
<proteinExistence type="inferred from homology"/>
<dbReference type="InterPro" id="IPR001624">
    <property type="entry name" value="FliE"/>
</dbReference>
<dbReference type="GO" id="GO:0071973">
    <property type="term" value="P:bacterial-type flagellum-dependent cell motility"/>
    <property type="evidence" value="ECO:0007669"/>
    <property type="project" value="InterPro"/>
</dbReference>
<comment type="similarity">
    <text evidence="2 4">Belongs to the FliE family.</text>
</comment>
<reference evidence="6 7" key="1">
    <citation type="submission" date="2018-11" db="EMBL/GenBank/DDBJ databases">
        <title>Genomic Encyclopedia of Type Strains, Phase IV (KMG-IV): sequencing the most valuable type-strain genomes for metagenomic binning, comparative biology and taxonomic classification.</title>
        <authorList>
            <person name="Goeker M."/>
        </authorList>
    </citation>
    <scope>NUCLEOTIDE SEQUENCE [LARGE SCALE GENOMIC DNA]</scope>
    <source>
        <strain evidence="6 7">DSM 102936</strain>
    </source>
</reference>
<dbReference type="RefSeq" id="WP_123931626.1">
    <property type="nucleotide sequence ID" value="NZ_RKRE01000003.1"/>
</dbReference>
<dbReference type="PANTHER" id="PTHR34653:SF1">
    <property type="entry name" value="FLAGELLAR HOOK-BASAL BODY COMPLEX PROTEIN FLIE"/>
    <property type="match status" value="1"/>
</dbReference>
<keyword evidence="3 4" id="KW-0975">Bacterial flagellum</keyword>
<organism evidence="6 7">
    <name type="scientific">Thermodesulfitimonas autotrophica</name>
    <dbReference type="NCBI Taxonomy" id="1894989"/>
    <lineage>
        <taxon>Bacteria</taxon>
        <taxon>Bacillati</taxon>
        <taxon>Bacillota</taxon>
        <taxon>Clostridia</taxon>
        <taxon>Thermoanaerobacterales</taxon>
        <taxon>Thermoanaerobacteraceae</taxon>
        <taxon>Thermodesulfitimonas</taxon>
    </lineage>
</organism>
<evidence type="ECO:0000256" key="1">
    <source>
        <dbReference type="ARBA" id="ARBA00004117"/>
    </source>
</evidence>
<comment type="caution">
    <text evidence="6">The sequence shown here is derived from an EMBL/GenBank/DDBJ whole genome shotgun (WGS) entry which is preliminary data.</text>
</comment>
<evidence type="ECO:0000313" key="6">
    <source>
        <dbReference type="EMBL" id="RPF42916.1"/>
    </source>
</evidence>
<keyword evidence="6" id="KW-0969">Cilium</keyword>
<evidence type="ECO:0000256" key="4">
    <source>
        <dbReference type="HAMAP-Rule" id="MF_00724"/>
    </source>
</evidence>
<evidence type="ECO:0000256" key="5">
    <source>
        <dbReference type="NCBIfam" id="TIGR00205"/>
    </source>
</evidence>
<evidence type="ECO:0000313" key="7">
    <source>
        <dbReference type="Proteomes" id="UP000282654"/>
    </source>
</evidence>
<keyword evidence="6" id="KW-0966">Cell projection</keyword>
<name>A0A3N5ADF9_9THEO</name>
<dbReference type="PRINTS" id="PR01006">
    <property type="entry name" value="FLGHOOKFLIE"/>
</dbReference>
<dbReference type="GO" id="GO:0003774">
    <property type="term" value="F:cytoskeletal motor activity"/>
    <property type="evidence" value="ECO:0007669"/>
    <property type="project" value="InterPro"/>
</dbReference>
<dbReference type="Proteomes" id="UP000282654">
    <property type="component" value="Unassembled WGS sequence"/>
</dbReference>
<keyword evidence="7" id="KW-1185">Reference proteome</keyword>